<accession>A0A8S2P8A1</accession>
<name>A0A8S2P8A1_9BILA</name>
<dbReference type="Proteomes" id="UP000681967">
    <property type="component" value="Unassembled WGS sequence"/>
</dbReference>
<dbReference type="PANTHER" id="PTHR13350:SF1">
    <property type="entry name" value="INTEGRATOR COMPLEX SUBUNIT 8"/>
    <property type="match status" value="1"/>
</dbReference>
<dbReference type="GO" id="GO:0005694">
    <property type="term" value="C:chromosome"/>
    <property type="evidence" value="ECO:0007669"/>
    <property type="project" value="UniProtKB-SubCell"/>
</dbReference>
<dbReference type="PANTHER" id="PTHR13350">
    <property type="entry name" value="INTEGRATOR COMPLEX SUBUNIT 8"/>
    <property type="match status" value="1"/>
</dbReference>
<protein>
    <submittedName>
        <fullName evidence="1">Uncharacterized protein</fullName>
    </submittedName>
</protein>
<dbReference type="InterPro" id="IPR038751">
    <property type="entry name" value="INTS8"/>
</dbReference>
<dbReference type="AlphaFoldDB" id="A0A8S2P8A1"/>
<organism evidence="1 2">
    <name type="scientific">Rotaria magnacalcarata</name>
    <dbReference type="NCBI Taxonomy" id="392030"/>
    <lineage>
        <taxon>Eukaryota</taxon>
        <taxon>Metazoa</taxon>
        <taxon>Spiralia</taxon>
        <taxon>Gnathifera</taxon>
        <taxon>Rotifera</taxon>
        <taxon>Eurotatoria</taxon>
        <taxon>Bdelloidea</taxon>
        <taxon>Philodinida</taxon>
        <taxon>Philodinidae</taxon>
        <taxon>Rotaria</taxon>
    </lineage>
</organism>
<dbReference type="EMBL" id="CAJOBH010005805">
    <property type="protein sequence ID" value="CAF4036252.1"/>
    <property type="molecule type" value="Genomic_DNA"/>
</dbReference>
<proteinExistence type="predicted"/>
<comment type="caution">
    <text evidence="1">The sequence shown here is derived from an EMBL/GenBank/DDBJ whole genome shotgun (WGS) entry which is preliminary data.</text>
</comment>
<dbReference type="GO" id="GO:0032039">
    <property type="term" value="C:integrator complex"/>
    <property type="evidence" value="ECO:0007669"/>
    <property type="project" value="TreeGrafter"/>
</dbReference>
<evidence type="ECO:0000313" key="2">
    <source>
        <dbReference type="Proteomes" id="UP000681967"/>
    </source>
</evidence>
<gene>
    <name evidence="1" type="ORF">BYL167_LOCUS15620</name>
</gene>
<sequence length="299" mass="34640">MYLIGGDHLPLVIKKRIPVAVASDLIHCFVRLTTQTDKNYKDREQLQLLSKVDEPALFAVQLLHRWTVRTVVQSSFLMKPVKIFQVNVAGYVNPLQHMRGPNENVIEMARAKVRESIQALEVLLECKSAVRIYLIAYDLGSIYFYEQNYVNAYTMFRRVHDLKNQLEPSNYFSSLDGYLTSLQSINPSMEQSLLTKTKERFLMGIPPPPRASVEDYISILAEDNERKEMTMAARYRLEERHEVGSQQYKIVCSFNLVRCLLDGRPTNTQYGFDYLETALQRLKQVTPKQQLSLNSFFLN</sequence>
<evidence type="ECO:0000313" key="1">
    <source>
        <dbReference type="EMBL" id="CAF4036252.1"/>
    </source>
</evidence>
<dbReference type="GO" id="GO:0034472">
    <property type="term" value="P:snRNA 3'-end processing"/>
    <property type="evidence" value="ECO:0007669"/>
    <property type="project" value="InterPro"/>
</dbReference>
<reference evidence="1" key="1">
    <citation type="submission" date="2021-02" db="EMBL/GenBank/DDBJ databases">
        <authorList>
            <person name="Nowell W R."/>
        </authorList>
    </citation>
    <scope>NUCLEOTIDE SEQUENCE</scope>
</reference>